<protein>
    <submittedName>
        <fullName evidence="2">Uncharacterized protein</fullName>
    </submittedName>
</protein>
<dbReference type="PANTHER" id="PTHR37440">
    <property type="entry name" value="PROTEIN CBG17852-RELATED"/>
    <property type="match status" value="1"/>
</dbReference>
<evidence type="ECO:0000313" key="2">
    <source>
        <dbReference type="EnsemblMetazoa" id="CJA10637.1"/>
    </source>
</evidence>
<reference evidence="3" key="1">
    <citation type="submission" date="2010-08" db="EMBL/GenBank/DDBJ databases">
        <authorList>
            <consortium name="Caenorhabditis japonica Sequencing Consortium"/>
            <person name="Wilson R.K."/>
        </authorList>
    </citation>
    <scope>NUCLEOTIDE SEQUENCE [LARGE SCALE GENOMIC DNA]</scope>
    <source>
        <strain evidence="3">DF5081</strain>
    </source>
</reference>
<feature type="region of interest" description="Disordered" evidence="1">
    <location>
        <begin position="24"/>
        <end position="54"/>
    </location>
</feature>
<dbReference type="PANTHER" id="PTHR37440:SF2">
    <property type="entry name" value="CDT1-LIKE PROTEIN A, CHLOROPLASTIC"/>
    <property type="match status" value="1"/>
</dbReference>
<accession>A0A8R1HZP1</accession>
<evidence type="ECO:0000313" key="3">
    <source>
        <dbReference type="Proteomes" id="UP000005237"/>
    </source>
</evidence>
<dbReference type="AlphaFoldDB" id="A0A8R1HZP1"/>
<dbReference type="EnsemblMetazoa" id="CJA10637.1">
    <property type="protein sequence ID" value="CJA10637.1"/>
    <property type="gene ID" value="WBGene00129841"/>
</dbReference>
<reference evidence="2" key="2">
    <citation type="submission" date="2022-06" db="UniProtKB">
        <authorList>
            <consortium name="EnsemblMetazoa"/>
        </authorList>
    </citation>
    <scope>IDENTIFICATION</scope>
    <source>
        <strain evidence="2">DF5081</strain>
    </source>
</reference>
<evidence type="ECO:0000256" key="1">
    <source>
        <dbReference type="SAM" id="MobiDB-lite"/>
    </source>
</evidence>
<sequence>MKVPMFIAEIVSEFAGFHHTPDFKCSRSTCDSPDSETKSATNSRRQSTESRHSINIPVGVHDISNVTHSEAHARQRFVKKMHVSPSISRMANLGTVQEKLQRVKRSASLDVLRKD</sequence>
<feature type="compositionally biased region" description="Polar residues" evidence="1">
    <location>
        <begin position="26"/>
        <end position="45"/>
    </location>
</feature>
<name>A0A8R1HZP1_CAEJA</name>
<keyword evidence="3" id="KW-1185">Reference proteome</keyword>
<proteinExistence type="predicted"/>
<organism evidence="2 3">
    <name type="scientific">Caenorhabditis japonica</name>
    <dbReference type="NCBI Taxonomy" id="281687"/>
    <lineage>
        <taxon>Eukaryota</taxon>
        <taxon>Metazoa</taxon>
        <taxon>Ecdysozoa</taxon>
        <taxon>Nematoda</taxon>
        <taxon>Chromadorea</taxon>
        <taxon>Rhabditida</taxon>
        <taxon>Rhabditina</taxon>
        <taxon>Rhabditomorpha</taxon>
        <taxon>Rhabditoidea</taxon>
        <taxon>Rhabditidae</taxon>
        <taxon>Peloderinae</taxon>
        <taxon>Caenorhabditis</taxon>
    </lineage>
</organism>
<dbReference type="Proteomes" id="UP000005237">
    <property type="component" value="Unassembled WGS sequence"/>
</dbReference>